<dbReference type="EMBL" id="FNKP01000003">
    <property type="protein sequence ID" value="SDR48520.1"/>
    <property type="molecule type" value="Genomic_DNA"/>
</dbReference>
<dbReference type="AlphaFoldDB" id="A0A1H1JFK1"/>
<proteinExistence type="predicted"/>
<name>A0A1H1JFK1_9BURK</name>
<dbReference type="RefSeq" id="WP_074771453.1">
    <property type="nucleotide sequence ID" value="NZ_FNKP01000003.1"/>
</dbReference>
<feature type="signal peptide" evidence="1">
    <location>
        <begin position="1"/>
        <end position="30"/>
    </location>
</feature>
<evidence type="ECO:0000313" key="2">
    <source>
        <dbReference type="EMBL" id="SDR48520.1"/>
    </source>
</evidence>
<reference evidence="3" key="1">
    <citation type="submission" date="2016-10" db="EMBL/GenBank/DDBJ databases">
        <authorList>
            <person name="Varghese N."/>
        </authorList>
    </citation>
    <scope>NUCLEOTIDE SEQUENCE [LARGE SCALE GENOMIC DNA]</scope>
    <source>
        <strain evidence="3">GAS106B</strain>
    </source>
</reference>
<feature type="chain" id="PRO_5010384193" description="VWFA domain-containing protein" evidence="1">
    <location>
        <begin position="31"/>
        <end position="293"/>
    </location>
</feature>
<organism evidence="2 3">
    <name type="scientific">Paraburkholderia fungorum</name>
    <dbReference type="NCBI Taxonomy" id="134537"/>
    <lineage>
        <taxon>Bacteria</taxon>
        <taxon>Pseudomonadati</taxon>
        <taxon>Pseudomonadota</taxon>
        <taxon>Betaproteobacteria</taxon>
        <taxon>Burkholderiales</taxon>
        <taxon>Burkholderiaceae</taxon>
        <taxon>Paraburkholderia</taxon>
    </lineage>
</organism>
<gene>
    <name evidence="2" type="ORF">SAMN05443245_6221</name>
</gene>
<evidence type="ECO:0000256" key="1">
    <source>
        <dbReference type="SAM" id="SignalP"/>
    </source>
</evidence>
<dbReference type="OrthoDB" id="5365915at2"/>
<sequence>MRRPVRALRALRDFAFGSCLALAAALPAQAGLTNDVPSCYAANRIDAPPVAYDQLIYVLIDQTVSLDPTLQRSVLDNVQSMMMPGTKFVIAEFSAFSQGHYLNVLHTGVVERPIPASEEGNVVMSRLRDFRTCMQQQLVYGQKLALATTAQVLKSGTSNLDQSDIMMALKTVAPAVAQDKAAHKLVFVVTDGLENSSVTSFYARNAVRHIDPAAELKKAHDNNLFGDFGSARVYVLGAGVMQAAADGSAAQRNGYRDPKTLMDLKQFWDGYFSRSNAQLVEFGEPALLKPLSW</sequence>
<keyword evidence="3" id="KW-1185">Reference proteome</keyword>
<evidence type="ECO:0008006" key="4">
    <source>
        <dbReference type="Google" id="ProtNLM"/>
    </source>
</evidence>
<accession>A0A1H1JFK1</accession>
<evidence type="ECO:0000313" key="3">
    <source>
        <dbReference type="Proteomes" id="UP000183487"/>
    </source>
</evidence>
<keyword evidence="1" id="KW-0732">Signal</keyword>
<protein>
    <recommendedName>
        <fullName evidence="4">VWFA domain-containing protein</fullName>
    </recommendedName>
</protein>
<dbReference type="Proteomes" id="UP000183487">
    <property type="component" value="Unassembled WGS sequence"/>
</dbReference>